<evidence type="ECO:0000313" key="2">
    <source>
        <dbReference type="EMBL" id="UYF72986.1"/>
    </source>
</evidence>
<dbReference type="AlphaFoldDB" id="A0AA46S582"/>
<gene>
    <name evidence="2" type="ORF">LSO60_06965</name>
</gene>
<protein>
    <submittedName>
        <fullName evidence="2">DUF551 domain-containing protein</fullName>
    </submittedName>
</protein>
<dbReference type="InterPro" id="IPR007539">
    <property type="entry name" value="DUF551"/>
</dbReference>
<accession>A0AA46S582</accession>
<feature type="domain" description="DUF551" evidence="1">
    <location>
        <begin position="60"/>
        <end position="119"/>
    </location>
</feature>
<dbReference type="RefSeq" id="WP_228268136.1">
    <property type="nucleotide sequence ID" value="NZ_BKFK01000002.1"/>
</dbReference>
<dbReference type="Proteomes" id="UP001164064">
    <property type="component" value="Chromosome"/>
</dbReference>
<organism evidence="2 3">
    <name type="scientific">Acinetobacter ursingii</name>
    <dbReference type="NCBI Taxonomy" id="108980"/>
    <lineage>
        <taxon>Bacteria</taxon>
        <taxon>Pseudomonadati</taxon>
        <taxon>Pseudomonadota</taxon>
        <taxon>Gammaproteobacteria</taxon>
        <taxon>Moraxellales</taxon>
        <taxon>Moraxellaceae</taxon>
        <taxon>Acinetobacter</taxon>
    </lineage>
</organism>
<reference evidence="2" key="1">
    <citation type="journal article" date="2022" name="J Glob Antimicrob Resist">
        <title>Comparative analysis of IMP-4- and OXA-58-containing plasmids of three carbapenemase-producing Acinetobacter ursingii strains in the Netherlands.</title>
        <authorList>
            <person name="Hendrickx A.P.A."/>
            <person name="Schade R.P."/>
            <person name="Landman F."/>
            <person name="Bosch T."/>
            <person name="Schouls L.M."/>
            <person name="van Dijk K."/>
        </authorList>
    </citation>
    <scope>NUCLEOTIDE SEQUENCE</scope>
    <source>
        <strain evidence="2">RIVM_C010559</strain>
    </source>
</reference>
<evidence type="ECO:0000259" key="1">
    <source>
        <dbReference type="Pfam" id="PF04448"/>
    </source>
</evidence>
<proteinExistence type="predicted"/>
<name>A0AA46S582_9GAMM</name>
<dbReference type="EMBL" id="CP089051">
    <property type="protein sequence ID" value="UYF72986.1"/>
    <property type="molecule type" value="Genomic_DNA"/>
</dbReference>
<dbReference type="Pfam" id="PF04448">
    <property type="entry name" value="DUF551"/>
    <property type="match status" value="1"/>
</dbReference>
<sequence length="126" mass="14498">MIDSKNPETIEIHGYSTIHKLCKFAADRDMEGCTFTDIVDRALNEINALKAQLAKLDDRWINVQLEEPPLDETVLICWSDSPDVETEKDYMTVDEDLNHYWANFHEDNPSHWMPLPKPPVKEAEGG</sequence>
<evidence type="ECO:0000313" key="3">
    <source>
        <dbReference type="Proteomes" id="UP001164064"/>
    </source>
</evidence>